<evidence type="ECO:0000313" key="1">
    <source>
        <dbReference type="EMBL" id="KAK2582409.1"/>
    </source>
</evidence>
<name>A0AAD9VPY8_9HYME</name>
<protein>
    <submittedName>
        <fullName evidence="1">Uncharacterized protein</fullName>
    </submittedName>
</protein>
<sequence length="105" mass="11730">MSRWRFFQRADDDGGLGFGGQQSPHRSEVFWEGLFLVLNARPPMGADGHRFFLDSPSPLLLCLFSVPSVFRVSPLVPPPIAIDRHNGTPSIALENHPLPFFEPFA</sequence>
<comment type="caution">
    <text evidence="1">The sequence shown here is derived from an EMBL/GenBank/DDBJ whole genome shotgun (WGS) entry which is preliminary data.</text>
</comment>
<dbReference type="EMBL" id="JAIFRP010000031">
    <property type="protein sequence ID" value="KAK2582409.1"/>
    <property type="molecule type" value="Genomic_DNA"/>
</dbReference>
<keyword evidence="2" id="KW-1185">Reference proteome</keyword>
<reference evidence="1" key="1">
    <citation type="submission" date="2021-08" db="EMBL/GenBank/DDBJ databases">
        <authorList>
            <person name="Misof B."/>
            <person name="Oliver O."/>
            <person name="Podsiadlowski L."/>
            <person name="Donath A."/>
            <person name="Peters R."/>
            <person name="Mayer C."/>
            <person name="Rust J."/>
            <person name="Gunkel S."/>
            <person name="Lesny P."/>
            <person name="Martin S."/>
            <person name="Oeyen J.P."/>
            <person name="Petersen M."/>
            <person name="Panagiotis P."/>
            <person name="Wilbrandt J."/>
            <person name="Tanja T."/>
        </authorList>
    </citation>
    <scope>NUCLEOTIDE SEQUENCE</scope>
    <source>
        <strain evidence="1">GBR_01_08_01A</strain>
        <tissue evidence="1">Thorax + abdomen</tissue>
    </source>
</reference>
<gene>
    <name evidence="1" type="ORF">KPH14_004727</name>
</gene>
<accession>A0AAD9VPY8</accession>
<reference evidence="1" key="2">
    <citation type="journal article" date="2023" name="Commun. Biol.">
        <title>Intrasexual cuticular hydrocarbon dimorphism in a wasp sheds light on hydrocarbon biosynthesis genes in Hymenoptera.</title>
        <authorList>
            <person name="Moris V.C."/>
            <person name="Podsiadlowski L."/>
            <person name="Martin S."/>
            <person name="Oeyen J.P."/>
            <person name="Donath A."/>
            <person name="Petersen M."/>
            <person name="Wilbrandt J."/>
            <person name="Misof B."/>
            <person name="Liedtke D."/>
            <person name="Thamm M."/>
            <person name="Scheiner R."/>
            <person name="Schmitt T."/>
            <person name="Niehuis O."/>
        </authorList>
    </citation>
    <scope>NUCLEOTIDE SEQUENCE</scope>
    <source>
        <strain evidence="1">GBR_01_08_01A</strain>
    </source>
</reference>
<dbReference type="Proteomes" id="UP001258017">
    <property type="component" value="Unassembled WGS sequence"/>
</dbReference>
<proteinExistence type="predicted"/>
<organism evidence="1 2">
    <name type="scientific">Odynerus spinipes</name>
    <dbReference type="NCBI Taxonomy" id="1348599"/>
    <lineage>
        <taxon>Eukaryota</taxon>
        <taxon>Metazoa</taxon>
        <taxon>Ecdysozoa</taxon>
        <taxon>Arthropoda</taxon>
        <taxon>Hexapoda</taxon>
        <taxon>Insecta</taxon>
        <taxon>Pterygota</taxon>
        <taxon>Neoptera</taxon>
        <taxon>Endopterygota</taxon>
        <taxon>Hymenoptera</taxon>
        <taxon>Apocrita</taxon>
        <taxon>Aculeata</taxon>
        <taxon>Vespoidea</taxon>
        <taxon>Vespidae</taxon>
        <taxon>Eumeninae</taxon>
        <taxon>Odynerus</taxon>
    </lineage>
</organism>
<evidence type="ECO:0000313" key="2">
    <source>
        <dbReference type="Proteomes" id="UP001258017"/>
    </source>
</evidence>
<dbReference type="AlphaFoldDB" id="A0AAD9VPY8"/>